<accession>A0A1X0NZB0</accession>
<dbReference type="VEuPathDB" id="TriTrypDB:TM35_000102900"/>
<organism evidence="1 2">
    <name type="scientific">Trypanosoma theileri</name>
    <dbReference type="NCBI Taxonomy" id="67003"/>
    <lineage>
        <taxon>Eukaryota</taxon>
        <taxon>Discoba</taxon>
        <taxon>Euglenozoa</taxon>
        <taxon>Kinetoplastea</taxon>
        <taxon>Metakinetoplastina</taxon>
        <taxon>Trypanosomatida</taxon>
        <taxon>Trypanosomatidae</taxon>
        <taxon>Trypanosoma</taxon>
    </lineage>
</organism>
<reference evidence="1 2" key="1">
    <citation type="submission" date="2017-03" db="EMBL/GenBank/DDBJ databases">
        <title>An alternative strategy for trypanosome survival in the mammalian bloodstream revealed through genome and transcriptome analysis of the ubiquitous bovine parasite Trypanosoma (Megatrypanum) theileri.</title>
        <authorList>
            <person name="Kelly S."/>
            <person name="Ivens A."/>
            <person name="Mott A."/>
            <person name="O'Neill E."/>
            <person name="Emms D."/>
            <person name="Macleod O."/>
            <person name="Voorheis P."/>
            <person name="Matthews J."/>
            <person name="Matthews K."/>
            <person name="Carrington M."/>
        </authorList>
    </citation>
    <scope>NUCLEOTIDE SEQUENCE [LARGE SCALE GENOMIC DNA]</scope>
    <source>
        <strain evidence="1">Edinburgh</strain>
    </source>
</reference>
<evidence type="ECO:0000313" key="2">
    <source>
        <dbReference type="Proteomes" id="UP000192257"/>
    </source>
</evidence>
<dbReference type="AlphaFoldDB" id="A0A1X0NZB0"/>
<protein>
    <submittedName>
        <fullName evidence="1">Uncharacterized protein</fullName>
    </submittedName>
</protein>
<keyword evidence="2" id="KW-1185">Reference proteome</keyword>
<name>A0A1X0NZB0_9TRYP</name>
<feature type="non-terminal residue" evidence="1">
    <location>
        <position position="1"/>
    </location>
</feature>
<dbReference type="EMBL" id="NBCO01000010">
    <property type="protein sequence ID" value="ORC90022.1"/>
    <property type="molecule type" value="Genomic_DNA"/>
</dbReference>
<comment type="caution">
    <text evidence="1">The sequence shown here is derived from an EMBL/GenBank/DDBJ whole genome shotgun (WGS) entry which is preliminary data.</text>
</comment>
<proteinExistence type="predicted"/>
<sequence length="98" mass="10580">LFLTSRISTRTFLGNAGHLNVVPRSSTSYCRGKPRASDVFLVEDPLALRLRRCTAPGPAASCWGRNISKKVLGQKYIQEGPGARVDVLSAVSSAPDYC</sequence>
<dbReference type="RefSeq" id="XP_028884088.1">
    <property type="nucleotide sequence ID" value="XM_029024781.1"/>
</dbReference>
<dbReference type="Proteomes" id="UP000192257">
    <property type="component" value="Unassembled WGS sequence"/>
</dbReference>
<evidence type="ECO:0000313" key="1">
    <source>
        <dbReference type="EMBL" id="ORC90022.1"/>
    </source>
</evidence>
<gene>
    <name evidence="1" type="ORF">TM35_000102900</name>
</gene>
<dbReference type="GeneID" id="39984561"/>